<dbReference type="Gene3D" id="3.30.70.100">
    <property type="match status" value="1"/>
</dbReference>
<gene>
    <name evidence="1" type="ORF">A0U89_12050</name>
</gene>
<organism evidence="1 2">
    <name type="scientific">Kozakia baliensis</name>
    <dbReference type="NCBI Taxonomy" id="153496"/>
    <lineage>
        <taxon>Bacteria</taxon>
        <taxon>Pseudomonadati</taxon>
        <taxon>Pseudomonadota</taxon>
        <taxon>Alphaproteobacteria</taxon>
        <taxon>Acetobacterales</taxon>
        <taxon>Acetobacteraceae</taxon>
        <taxon>Kozakia</taxon>
    </lineage>
</organism>
<dbReference type="KEGG" id="kba:A0U89_12050"/>
<evidence type="ECO:0000313" key="2">
    <source>
        <dbReference type="Proteomes" id="UP000179145"/>
    </source>
</evidence>
<dbReference type="EMBL" id="CP014674">
    <property type="protein sequence ID" value="AOX17750.1"/>
    <property type="molecule type" value="Genomic_DNA"/>
</dbReference>
<sequence>MPKSLYATMKALPQHRDKLAELLTNLAKDVRAEPGNVRFEVYTLATDPNFFHVEETYRDENAFQAHIATAHGKAFNAAITDLVEGGGSTVVFLEPIA</sequence>
<dbReference type="AlphaFoldDB" id="A0A1D8UVU7"/>
<dbReference type="PANTHER" id="PTHR33336:SF15">
    <property type="entry name" value="ABM DOMAIN-CONTAINING PROTEIN"/>
    <property type="match status" value="1"/>
</dbReference>
<name>A0A1D8UVU7_9PROT</name>
<dbReference type="InterPro" id="IPR050744">
    <property type="entry name" value="AI-2_Isomerase_LsrG"/>
</dbReference>
<dbReference type="SUPFAM" id="SSF54909">
    <property type="entry name" value="Dimeric alpha+beta barrel"/>
    <property type="match status" value="1"/>
</dbReference>
<dbReference type="PANTHER" id="PTHR33336">
    <property type="entry name" value="QUINOL MONOOXYGENASE YGIN-RELATED"/>
    <property type="match status" value="1"/>
</dbReference>
<accession>A0A1D8UVU7</accession>
<dbReference type="GO" id="GO:0004497">
    <property type="term" value="F:monooxygenase activity"/>
    <property type="evidence" value="ECO:0007669"/>
    <property type="project" value="UniProtKB-KW"/>
</dbReference>
<protein>
    <submittedName>
        <fullName evidence="1">Antibiotic biosynthesis monooxygenase</fullName>
    </submittedName>
</protein>
<dbReference type="eggNOG" id="COG1359">
    <property type="taxonomic scope" value="Bacteria"/>
</dbReference>
<dbReference type="STRING" id="153496.A0U89_12050"/>
<dbReference type="InterPro" id="IPR007138">
    <property type="entry name" value="ABM_dom"/>
</dbReference>
<dbReference type="InterPro" id="IPR011008">
    <property type="entry name" value="Dimeric_a/b-barrel"/>
</dbReference>
<proteinExistence type="predicted"/>
<dbReference type="Pfam" id="PF03992">
    <property type="entry name" value="ABM"/>
    <property type="match status" value="1"/>
</dbReference>
<dbReference type="Proteomes" id="UP000179145">
    <property type="component" value="Chromosome"/>
</dbReference>
<dbReference type="OrthoDB" id="9812192at2"/>
<reference evidence="1 2" key="1">
    <citation type="journal article" date="2016" name="Microb. Cell Fact.">
        <title>Dissection of exopolysaccharide biosynthesis in Kozakia baliensis.</title>
        <authorList>
            <person name="Brandt J.U."/>
            <person name="Jakob F."/>
            <person name="Behr J."/>
            <person name="Geissler A.J."/>
            <person name="Vogel R.F."/>
        </authorList>
    </citation>
    <scope>NUCLEOTIDE SEQUENCE [LARGE SCALE GENOMIC DNA]</scope>
    <source>
        <strain evidence="1 2">DSM 14400</strain>
    </source>
</reference>
<keyword evidence="2" id="KW-1185">Reference proteome</keyword>
<keyword evidence="1" id="KW-0503">Monooxygenase</keyword>
<dbReference type="RefSeq" id="WP_029603567.1">
    <property type="nucleotide sequence ID" value="NZ_BJVW01000001.1"/>
</dbReference>
<dbReference type="PROSITE" id="PS51725">
    <property type="entry name" value="ABM"/>
    <property type="match status" value="1"/>
</dbReference>
<keyword evidence="1" id="KW-0560">Oxidoreductase</keyword>
<evidence type="ECO:0000313" key="1">
    <source>
        <dbReference type="EMBL" id="AOX17750.1"/>
    </source>
</evidence>